<proteinExistence type="inferred from homology"/>
<dbReference type="PANTHER" id="PTHR21198">
    <property type="entry name" value="GLUTAMATE RACEMASE"/>
    <property type="match status" value="1"/>
</dbReference>
<dbReference type="Proteomes" id="UP001595556">
    <property type="component" value="Unassembled WGS sequence"/>
</dbReference>
<keyword evidence="4" id="KW-1185">Reference proteome</keyword>
<comment type="caution">
    <text evidence="3">The sequence shown here is derived from an EMBL/GenBank/DDBJ whole genome shotgun (WGS) entry which is preliminary data.</text>
</comment>
<dbReference type="InterPro" id="IPR033134">
    <property type="entry name" value="Asp/Glu_racemase_AS_2"/>
</dbReference>
<dbReference type="EMBL" id="JBHRTI010000004">
    <property type="protein sequence ID" value="MFC3147588.1"/>
    <property type="molecule type" value="Genomic_DNA"/>
</dbReference>
<dbReference type="RefSeq" id="WP_377302832.1">
    <property type="nucleotide sequence ID" value="NZ_CP180191.1"/>
</dbReference>
<reference evidence="4" key="1">
    <citation type="journal article" date="2019" name="Int. J. Syst. Evol. Microbiol.">
        <title>The Global Catalogue of Microorganisms (GCM) 10K type strain sequencing project: providing services to taxonomists for standard genome sequencing and annotation.</title>
        <authorList>
            <consortium name="The Broad Institute Genomics Platform"/>
            <consortium name="The Broad Institute Genome Sequencing Center for Infectious Disease"/>
            <person name="Wu L."/>
            <person name="Ma J."/>
        </authorList>
    </citation>
    <scope>NUCLEOTIDE SEQUENCE [LARGE SCALE GENOMIC DNA]</scope>
    <source>
        <strain evidence="4">KCTC 52168</strain>
    </source>
</reference>
<keyword evidence="2" id="KW-0413">Isomerase</keyword>
<organism evidence="3 4">
    <name type="scientific">Piscinibacterium candidicorallinum</name>
    <dbReference type="NCBI Taxonomy" id="1793872"/>
    <lineage>
        <taxon>Bacteria</taxon>
        <taxon>Pseudomonadati</taxon>
        <taxon>Pseudomonadota</taxon>
        <taxon>Betaproteobacteria</taxon>
        <taxon>Burkholderiales</taxon>
        <taxon>Piscinibacterium</taxon>
    </lineage>
</organism>
<evidence type="ECO:0000256" key="1">
    <source>
        <dbReference type="ARBA" id="ARBA00007847"/>
    </source>
</evidence>
<dbReference type="NCBIfam" id="TIGR00035">
    <property type="entry name" value="asp_race"/>
    <property type="match status" value="1"/>
</dbReference>
<accession>A0ABV7H107</accession>
<comment type="similarity">
    <text evidence="1">Belongs to the aspartate/glutamate racemases family.</text>
</comment>
<evidence type="ECO:0000313" key="3">
    <source>
        <dbReference type="EMBL" id="MFC3147588.1"/>
    </source>
</evidence>
<evidence type="ECO:0000256" key="2">
    <source>
        <dbReference type="ARBA" id="ARBA00023235"/>
    </source>
</evidence>
<dbReference type="PROSITE" id="PS00924">
    <property type="entry name" value="ASP_GLU_RACEMASE_2"/>
    <property type="match status" value="1"/>
</dbReference>
<gene>
    <name evidence="3" type="ORF">ACFOEN_08035</name>
</gene>
<dbReference type="InterPro" id="IPR015942">
    <property type="entry name" value="Asp/Glu/hydantoin_racemase"/>
</dbReference>
<name>A0ABV7H107_9BURK</name>
<dbReference type="PANTHER" id="PTHR21198:SF7">
    <property type="entry name" value="ASPARTATE-GLUTAMATE RACEMASE FAMILY"/>
    <property type="match status" value="1"/>
</dbReference>
<sequence length="231" mass="24408">MKTLGIIGGMGPLATHDFYRKLIELTPAAEDAQHIPVVMVANTLIPNRIAAWEGRGPSPLPALITAARQCVESGARVLAMPCNTAHFWFEDMARAVPQARFLHIADEALRACPRGDGLPLRLALTGTHATVAMGLYQSAAVRLGMNVQWIDVTGVQASVTAAIASVKAGRIERAVAEYQRALDVLRSAGAKTVVMGCTELPVIAGSVRSGVLLIDATETLARACIAACMND</sequence>
<dbReference type="Gene3D" id="3.40.50.1860">
    <property type="match status" value="2"/>
</dbReference>
<protein>
    <submittedName>
        <fullName evidence="3">Aspartate/glutamate racemase family protein</fullName>
    </submittedName>
</protein>
<evidence type="ECO:0000313" key="4">
    <source>
        <dbReference type="Proteomes" id="UP001595556"/>
    </source>
</evidence>
<dbReference type="InterPro" id="IPR001920">
    <property type="entry name" value="Asp/Glu_race"/>
</dbReference>
<dbReference type="Pfam" id="PF01177">
    <property type="entry name" value="Asp_Glu_race"/>
    <property type="match status" value="1"/>
</dbReference>
<dbReference type="SUPFAM" id="SSF53681">
    <property type="entry name" value="Aspartate/glutamate racemase"/>
    <property type="match status" value="2"/>
</dbReference>
<dbReference type="InterPro" id="IPR004380">
    <property type="entry name" value="Asp_race"/>
</dbReference>